<dbReference type="Proteomes" id="UP001237592">
    <property type="component" value="Unassembled WGS sequence"/>
</dbReference>
<evidence type="ECO:0008006" key="4">
    <source>
        <dbReference type="Google" id="ProtNLM"/>
    </source>
</evidence>
<organism evidence="2 3">
    <name type="scientific">Janthinobacterium lividum</name>
    <dbReference type="NCBI Taxonomy" id="29581"/>
    <lineage>
        <taxon>Bacteria</taxon>
        <taxon>Pseudomonadati</taxon>
        <taxon>Pseudomonadota</taxon>
        <taxon>Betaproteobacteria</taxon>
        <taxon>Burkholderiales</taxon>
        <taxon>Oxalobacteraceae</taxon>
        <taxon>Janthinobacterium</taxon>
    </lineage>
</organism>
<reference evidence="2 3" key="1">
    <citation type="submission" date="2023-08" db="EMBL/GenBank/DDBJ databases">
        <title>Draft genome sequence of Janthinobacterium lividum.</title>
        <authorList>
            <person name="Chun B.H."/>
            <person name="Lee Y."/>
        </authorList>
    </citation>
    <scope>NUCLEOTIDE SEQUENCE [LARGE SCALE GENOMIC DNA]</scope>
    <source>
        <strain evidence="2 3">AMJK</strain>
    </source>
</reference>
<sequence length="205" mass="22729">MAAKKKDDSDLYIVLGMILFIPFLIFAWRHYSRLKREFVANASSQRIFDTASLWYPLGVGGGITAVATYLILALAHGPWYLSIILAPSLGLLFLFLGRQVARWLAATYFGVLVDPLQDRVLLPCDMASYGIADYLSFRFLKDMGTVDSIPLSGITKITREAGKSLYVHGAFGSRAMTFTNKQKRDECIGAIESASRRSIRAGGFE</sequence>
<keyword evidence="3" id="KW-1185">Reference proteome</keyword>
<feature type="transmembrane region" description="Helical" evidence="1">
    <location>
        <begin position="78"/>
        <end position="96"/>
    </location>
</feature>
<keyword evidence="1" id="KW-1133">Transmembrane helix</keyword>
<protein>
    <recommendedName>
        <fullName evidence="4">DUF304 domain-containing protein</fullName>
    </recommendedName>
</protein>
<feature type="transmembrane region" description="Helical" evidence="1">
    <location>
        <begin position="52"/>
        <end position="72"/>
    </location>
</feature>
<dbReference type="RefSeq" id="WP_307779025.1">
    <property type="nucleotide sequence ID" value="NZ_JAVFKP010000002.1"/>
</dbReference>
<keyword evidence="1" id="KW-0472">Membrane</keyword>
<accession>A0ABU0XUV9</accession>
<name>A0ABU0XUV9_9BURK</name>
<evidence type="ECO:0000256" key="1">
    <source>
        <dbReference type="SAM" id="Phobius"/>
    </source>
</evidence>
<keyword evidence="1" id="KW-0812">Transmembrane</keyword>
<gene>
    <name evidence="2" type="ORF">RB624_10055</name>
</gene>
<evidence type="ECO:0000313" key="3">
    <source>
        <dbReference type="Proteomes" id="UP001237592"/>
    </source>
</evidence>
<dbReference type="EMBL" id="JAVFKP010000002">
    <property type="protein sequence ID" value="MDQ4626226.1"/>
    <property type="molecule type" value="Genomic_DNA"/>
</dbReference>
<evidence type="ECO:0000313" key="2">
    <source>
        <dbReference type="EMBL" id="MDQ4626226.1"/>
    </source>
</evidence>
<comment type="caution">
    <text evidence="2">The sequence shown here is derived from an EMBL/GenBank/DDBJ whole genome shotgun (WGS) entry which is preliminary data.</text>
</comment>
<proteinExistence type="predicted"/>
<feature type="transmembrane region" description="Helical" evidence="1">
    <location>
        <begin position="12"/>
        <end position="31"/>
    </location>
</feature>